<keyword evidence="1" id="KW-0645">Protease</keyword>
<evidence type="ECO:0000313" key="2">
    <source>
        <dbReference type="Proteomes" id="UP000594014"/>
    </source>
</evidence>
<dbReference type="Proteomes" id="UP000594014">
    <property type="component" value="Chromosome"/>
</dbReference>
<name>A0ACD1AH58_9FIRM</name>
<reference evidence="1" key="1">
    <citation type="submission" date="2019-08" db="EMBL/GenBank/DDBJ databases">
        <title>Genome sequence of Clostridiales bacterium MT110.</title>
        <authorList>
            <person name="Cao J."/>
        </authorList>
    </citation>
    <scope>NUCLEOTIDE SEQUENCE</scope>
    <source>
        <strain evidence="1">MT110</strain>
    </source>
</reference>
<protein>
    <submittedName>
        <fullName evidence="1">Serine protease</fullName>
    </submittedName>
</protein>
<evidence type="ECO:0000313" key="1">
    <source>
        <dbReference type="EMBL" id="QOX65875.1"/>
    </source>
</evidence>
<keyword evidence="1" id="KW-0378">Hydrolase</keyword>
<keyword evidence="2" id="KW-1185">Reference proteome</keyword>
<dbReference type="EMBL" id="CP042469">
    <property type="protein sequence ID" value="QOX65875.1"/>
    <property type="molecule type" value="Genomic_DNA"/>
</dbReference>
<organism evidence="1 2">
    <name type="scientific">Anoxybacterium hadale</name>
    <dbReference type="NCBI Taxonomy" id="3408580"/>
    <lineage>
        <taxon>Bacteria</taxon>
        <taxon>Bacillati</taxon>
        <taxon>Bacillota</taxon>
        <taxon>Clostridia</taxon>
        <taxon>Peptostreptococcales</taxon>
        <taxon>Anaerovoracaceae</taxon>
        <taxon>Anoxybacterium</taxon>
    </lineage>
</organism>
<accession>A0ACD1AH58</accession>
<sequence length="259" mass="27909">MLIAVAVPGQAFAAEQNCSLSQNITSNTNLSKIYNQLSQDTISKVKSNYSQLSCGKLDSAQLQELIKQYGKNVSVITPSKPSTPATPTKPTTPDTTTPTKPTTPDTTTPTKPADTDSNTNTNTNTNTDNAAIGDYEQQVVDLVNKERAAAGLSALKVNTKLASVAETKAEDLRDKNYFSHTSPTYGSPFDMMKQFGITYTAAGENIAKGQKTPSAVMNGWMNSEGHRANILNSSYTEIGVGYVTDSNGNTYWVQMFIRP</sequence>
<proteinExistence type="predicted"/>
<gene>
    <name evidence="1" type="ORF">FRZ06_07825</name>
</gene>